<dbReference type="EMBL" id="CALNXI010000733">
    <property type="protein sequence ID" value="CAH3041964.1"/>
    <property type="molecule type" value="Genomic_DNA"/>
</dbReference>
<feature type="region of interest" description="Disordered" evidence="2">
    <location>
        <begin position="1"/>
        <end position="33"/>
    </location>
</feature>
<dbReference type="SUPFAM" id="SSF58038">
    <property type="entry name" value="SNARE fusion complex"/>
    <property type="match status" value="1"/>
</dbReference>
<keyword evidence="3" id="KW-0812">Transmembrane</keyword>
<keyword evidence="3" id="KW-1133">Transmembrane helix</keyword>
<dbReference type="InterPro" id="IPR042887">
    <property type="entry name" value="VAMP4"/>
</dbReference>
<evidence type="ECO:0000256" key="1">
    <source>
        <dbReference type="PROSITE-ProRule" id="PRU00290"/>
    </source>
</evidence>
<dbReference type="PROSITE" id="PS00417">
    <property type="entry name" value="SYNAPTOBREVIN"/>
    <property type="match status" value="1"/>
</dbReference>
<dbReference type="PANTHER" id="PTHR46897:SF1">
    <property type="entry name" value="VESICLE-ASSOCIATED MEMBRANE PROTEIN 4"/>
    <property type="match status" value="1"/>
</dbReference>
<evidence type="ECO:0000313" key="6">
    <source>
        <dbReference type="Proteomes" id="UP001159427"/>
    </source>
</evidence>
<dbReference type="Pfam" id="PF00957">
    <property type="entry name" value="Synaptobrevin"/>
    <property type="match status" value="1"/>
</dbReference>
<evidence type="ECO:0000313" key="5">
    <source>
        <dbReference type="EMBL" id="CAH3041964.1"/>
    </source>
</evidence>
<name>A0ABN8N423_9CNID</name>
<reference evidence="5 6" key="1">
    <citation type="submission" date="2022-05" db="EMBL/GenBank/DDBJ databases">
        <authorList>
            <consortium name="Genoscope - CEA"/>
            <person name="William W."/>
        </authorList>
    </citation>
    <scope>NUCLEOTIDE SEQUENCE [LARGE SCALE GENOMIC DNA]</scope>
</reference>
<accession>A0ABN8N423</accession>
<feature type="transmembrane region" description="Helical" evidence="3">
    <location>
        <begin position="117"/>
        <end position="140"/>
    </location>
</feature>
<keyword evidence="3" id="KW-0472">Membrane</keyword>
<dbReference type="InterPro" id="IPR042855">
    <property type="entry name" value="V_SNARE_CC"/>
</dbReference>
<organism evidence="5 6">
    <name type="scientific">Porites evermanni</name>
    <dbReference type="NCBI Taxonomy" id="104178"/>
    <lineage>
        <taxon>Eukaryota</taxon>
        <taxon>Metazoa</taxon>
        <taxon>Cnidaria</taxon>
        <taxon>Anthozoa</taxon>
        <taxon>Hexacorallia</taxon>
        <taxon>Scleractinia</taxon>
        <taxon>Fungiina</taxon>
        <taxon>Poritidae</taxon>
        <taxon>Porites</taxon>
    </lineage>
</organism>
<keyword evidence="6" id="KW-1185">Reference proteome</keyword>
<evidence type="ECO:0000256" key="2">
    <source>
        <dbReference type="SAM" id="MobiDB-lite"/>
    </source>
</evidence>
<dbReference type="PANTHER" id="PTHR46897">
    <property type="entry name" value="VESICLE-ASSOCIATED MEMBRANE PROTEIN 4"/>
    <property type="match status" value="1"/>
</dbReference>
<evidence type="ECO:0000259" key="4">
    <source>
        <dbReference type="PROSITE" id="PS50892"/>
    </source>
</evidence>
<gene>
    <name evidence="5" type="ORF">PEVE_00040379</name>
</gene>
<feature type="compositionally biased region" description="Basic and acidic residues" evidence="2">
    <location>
        <begin position="9"/>
        <end position="24"/>
    </location>
</feature>
<sequence>MPPKFSRLNGDDRNSARPSERASLLDDSDDEDGSNIFAAPDEFHHIKPQPTMKGGIAKVKSEIKGVMGIMQNNISKVLDRGAKLEDLQDKSEDLEMSASHFRAGSRRLQRKLWWQNFRFKLILAFIFIIILIIIIVPIVLKSKKQS</sequence>
<keyword evidence="1" id="KW-0175">Coiled coil</keyword>
<protein>
    <recommendedName>
        <fullName evidence="4">V-SNARE coiled-coil homology domain-containing protein</fullName>
    </recommendedName>
</protein>
<feature type="domain" description="V-SNARE coiled-coil homology" evidence="4">
    <location>
        <begin position="55"/>
        <end position="115"/>
    </location>
</feature>
<proteinExistence type="predicted"/>
<dbReference type="PRINTS" id="PR00219">
    <property type="entry name" value="SYNAPTOBREVN"/>
</dbReference>
<dbReference type="InterPro" id="IPR001388">
    <property type="entry name" value="Synaptobrevin-like"/>
</dbReference>
<dbReference type="PROSITE" id="PS50892">
    <property type="entry name" value="V_SNARE"/>
    <property type="match status" value="1"/>
</dbReference>
<dbReference type="Gene3D" id="1.20.5.110">
    <property type="match status" value="1"/>
</dbReference>
<evidence type="ECO:0000256" key="3">
    <source>
        <dbReference type="SAM" id="Phobius"/>
    </source>
</evidence>
<comment type="caution">
    <text evidence="5">The sequence shown here is derived from an EMBL/GenBank/DDBJ whole genome shotgun (WGS) entry which is preliminary data.</text>
</comment>
<dbReference type="Proteomes" id="UP001159427">
    <property type="component" value="Unassembled WGS sequence"/>
</dbReference>